<organism evidence="11 12">
    <name type="scientific">Oikopleura dioica</name>
    <name type="common">Tunicate</name>
    <dbReference type="NCBI Taxonomy" id="34765"/>
    <lineage>
        <taxon>Eukaryota</taxon>
        <taxon>Metazoa</taxon>
        <taxon>Chordata</taxon>
        <taxon>Tunicata</taxon>
        <taxon>Appendicularia</taxon>
        <taxon>Copelata</taxon>
        <taxon>Oikopleuridae</taxon>
        <taxon>Oikopleura</taxon>
    </lineage>
</organism>
<dbReference type="InterPro" id="IPR012337">
    <property type="entry name" value="RNaseH-like_sf"/>
</dbReference>
<evidence type="ECO:0000256" key="6">
    <source>
        <dbReference type="ARBA" id="ARBA00022932"/>
    </source>
</evidence>
<sequence>MEHPFFKIQEFTIYIDGQPAYRSPWSTATQHYINFMKHNGRWENAATASGLDYFVFKGQNWLVPLIFDNDGEGQTALVTAKIKFADTLVQQWDAMIMRLPVRELFLDAKARGERFRSRTSDDSSDSDDDDGGCKTNFYHAVKLGINWHRLSGGKQPKTISRALWDKIVDVNVDDLVAEFGTPKRSDFPRIEERLGIDLYILYGGRYAPLGISYRPYRTSGPSCIRNVLGELEKLDRDRPLVVLQSSRPFFHRLGTFHFIPTRRVAEDFDKNWISVWRAIVNCKWPKLSREEQDLKIEHVKKELTLAENERFSISDGVLGRIRSRFGVNIMLYTGNVVNDNVRDRRCYYGAMPLKSHKQLHLLVAGHTSDTFLDQFEKFANVSYKRLKAEPWRNPGLAAHPNWRKSRLEKYPDSLRELAGFAGTYIATAGTGGAAAGAAAMQDEDDYNCADYGDLTDVDERCDSDGDDDVDLFPEYDSDATDIENDDDEPIRNLGGLVPNVFDENTRVRVLQSSEVKDMPRCPTQNCPYTNDRPARMKDHIKKCTLEQRRIITQTVRGRHVTDFIKEIVKDGYLPHEQFVQTFYITYDIESVMSSDSLGRIASIYGYENTNDYGKSEGNGDDDDGEDNGGGEEMQVDNNCVSINGSMQALPPHLRRPKKSKRAKTPKKEPLLSNHKFHNVVSIACMTSDGEKEWFLRKDLNYESGIIMAAKFVKYLSKLRQRAAEKLPPCLQQGIDMYSYQLSKDAKDQFTPEEQGVIRKKLNYLKEFFKLKCYAWNGESYDLRILMPLLTSVLYDFVGRKSNQLNIIKRDGGYMMLECAGISFRDFMNHVGPISLEKFARSFNLDPAAFSKGIFPYDLFTDMETMYQTTQLPPYPAFSSSLYIPCKDHALEMNSIIKSKFESGEWTQLNFFEKLDEYLGLERLYDSPALKDLPPDCPPTMIQYIYSHFEWKGDCYECDAENEAVKKMFHISPKAYNESLGLWDEIAKSVKNMHMVQFLVNYNLNDVRLLTAAIDAYSKKCLEVFGLGAHGGLSIAQLAQTAAFMHYDEQLPPIISPPKEAESFYNDLRENLTGGICQSVHRAVNLNGPSDDLPKELWQSTNGEAFCDFTIYDFNALYGHMARQPLPIGAGMLYKRQTSNFNNFRATPLYRKKENPSLESIRYLEYLNKNFMGDRIKHAYNFVEKKIGRYSIDGFATLSKIFTNSDGEHIVQKLLVEYNGCHFHPCPLLSCKKVLYKSARTRRVSVNGKFVNKVLSTPEIVQLEIERIHSIVDTLREQDKMQDWGKPTLDGQHVQGLQGPQNFHHVLRIKYHCEWVKEKSIILRKRPEMLYSADYPFLFDEVVGENDVRETFARRIEGNKTQFFGFIMVDLKATQEVYDRHPEIPPIFARVKLEAGDCQGHIDRIIPPDVKKRMFPKEDNIFCYNKENYLCTSDMLAYLIDQGYEYEIKYFVNYYRGAPFANFVNKMVKERIECEKKGDDAGSNMYKLFLNSFVGKFAQANHRFVNTKIVGADRLRECFESSMFKAYKPIRVEDVAMDPLHEVVMRKSTVIENLALHIQVAIYQNSKLHLLQFKDIIKDFMIPGTVKFCYCDTDSLAYARTRATLKECVKPHLVKMWEEAVEPQWFAGESVESQKEPGLLKEEASIQSGWFLTLSPKCYALCPKEPCELEKQIVDPRNEHRTLEILHTFAQPVREPKITKKSTKGCKTKIQLSMRGFRERLSETVEYIRRQRSRYRRSVPLRPPRNPVDADEKNDYELSPEELDWYYPASRNIINWQSESDNLGEGTKADIKFLNELIPNNNMESAYPDPEEYFEPIEEECLYALDSPLQYAPIYFIRDHWDHHKMSFAGDRWKRHYELCNRYSITLLNTWDIQETVRKIAHNLNGLLRVQVDAFYTTISSRRLRDRQGNLHEMSPKVRIVYPNTWGSVNDTELLVTPADIDQLVHELEPDAFKNKLLINTFQRRNVFQDSNVRLHRLLAYQVVVYTFPPSWIHS</sequence>
<dbReference type="EC" id="2.7.7.7" evidence="2"/>
<evidence type="ECO:0000256" key="4">
    <source>
        <dbReference type="ARBA" id="ARBA00022695"/>
    </source>
</evidence>
<dbReference type="Gene3D" id="3.90.1600.10">
    <property type="entry name" value="Palm domain of DNA polymerase"/>
    <property type="match status" value="1"/>
</dbReference>
<keyword evidence="12" id="KW-1185">Reference proteome</keyword>
<dbReference type="InterPro" id="IPR004868">
    <property type="entry name" value="DNA-dir_DNA_pol_B_mt/vir"/>
</dbReference>
<evidence type="ECO:0000313" key="12">
    <source>
        <dbReference type="Proteomes" id="UP001158576"/>
    </source>
</evidence>
<dbReference type="SUPFAM" id="SSF56672">
    <property type="entry name" value="DNA/RNA polymerases"/>
    <property type="match status" value="1"/>
</dbReference>
<dbReference type="Pfam" id="PF03175">
    <property type="entry name" value="DNA_pol_B_2"/>
    <property type="match status" value="1"/>
</dbReference>
<feature type="domain" description="DNA-directed DNA polymerase family B mitochondria/virus" evidence="10">
    <location>
        <begin position="1413"/>
        <end position="1514"/>
    </location>
</feature>
<dbReference type="InterPro" id="IPR043502">
    <property type="entry name" value="DNA/RNA_pol_sf"/>
</dbReference>
<protein>
    <recommendedName>
        <fullName evidence="2">DNA-directed DNA polymerase</fullName>
        <ecNumber evidence="2">2.7.7.7</ecNumber>
    </recommendedName>
</protein>
<dbReference type="Proteomes" id="UP001158576">
    <property type="component" value="Chromosome 1"/>
</dbReference>
<dbReference type="EMBL" id="OU015566">
    <property type="protein sequence ID" value="CAG5104167.1"/>
    <property type="molecule type" value="Genomic_DNA"/>
</dbReference>
<dbReference type="SUPFAM" id="SSF53098">
    <property type="entry name" value="Ribonuclease H-like"/>
    <property type="match status" value="1"/>
</dbReference>
<dbReference type="InterPro" id="IPR023211">
    <property type="entry name" value="DNA_pol_palm_dom_sf"/>
</dbReference>
<feature type="region of interest" description="Disordered" evidence="9">
    <location>
        <begin position="610"/>
        <end position="667"/>
    </location>
</feature>
<evidence type="ECO:0000256" key="8">
    <source>
        <dbReference type="ARBA" id="ARBA00049244"/>
    </source>
</evidence>
<evidence type="ECO:0000256" key="3">
    <source>
        <dbReference type="ARBA" id="ARBA00022679"/>
    </source>
</evidence>
<gene>
    <name evidence="11" type="ORF">OKIOD_LOCUS9890</name>
</gene>
<dbReference type="PANTHER" id="PTHR33206:SF1">
    <property type="entry name" value="DNA-DIRECTED DNA POLYMERASE"/>
    <property type="match status" value="1"/>
</dbReference>
<accession>A0ABN7SR81</accession>
<evidence type="ECO:0000256" key="5">
    <source>
        <dbReference type="ARBA" id="ARBA00022705"/>
    </source>
</evidence>
<keyword evidence="3" id="KW-0808">Transferase</keyword>
<dbReference type="PANTHER" id="PTHR33206">
    <property type="entry name" value="PROTEIN CBG10425"/>
    <property type="match status" value="1"/>
</dbReference>
<evidence type="ECO:0000313" key="11">
    <source>
        <dbReference type="EMBL" id="CAG5104167.1"/>
    </source>
</evidence>
<evidence type="ECO:0000256" key="2">
    <source>
        <dbReference type="ARBA" id="ARBA00012417"/>
    </source>
</evidence>
<evidence type="ECO:0000256" key="1">
    <source>
        <dbReference type="ARBA" id="ARBA00005755"/>
    </source>
</evidence>
<evidence type="ECO:0000259" key="10">
    <source>
        <dbReference type="Pfam" id="PF03175"/>
    </source>
</evidence>
<name>A0ABN7SR81_OIKDI</name>
<keyword evidence="7" id="KW-0238">DNA-binding</keyword>
<keyword evidence="4" id="KW-0548">Nucleotidyltransferase</keyword>
<evidence type="ECO:0000256" key="9">
    <source>
        <dbReference type="SAM" id="MobiDB-lite"/>
    </source>
</evidence>
<keyword evidence="6" id="KW-0239">DNA-directed DNA polymerase</keyword>
<proteinExistence type="inferred from homology"/>
<feature type="compositionally biased region" description="Basic residues" evidence="9">
    <location>
        <begin position="652"/>
        <end position="664"/>
    </location>
</feature>
<feature type="compositionally biased region" description="Acidic residues" evidence="9">
    <location>
        <begin position="618"/>
        <end position="629"/>
    </location>
</feature>
<keyword evidence="5" id="KW-0235">DNA replication</keyword>
<feature type="compositionally biased region" description="Polar residues" evidence="9">
    <location>
        <begin position="635"/>
        <end position="646"/>
    </location>
</feature>
<comment type="similarity">
    <text evidence="1">Belongs to the DNA polymerase type-B family.</text>
</comment>
<evidence type="ECO:0000256" key="7">
    <source>
        <dbReference type="ARBA" id="ARBA00023125"/>
    </source>
</evidence>
<comment type="catalytic activity">
    <reaction evidence="8">
        <text>DNA(n) + a 2'-deoxyribonucleoside 5'-triphosphate = DNA(n+1) + diphosphate</text>
        <dbReference type="Rhea" id="RHEA:22508"/>
        <dbReference type="Rhea" id="RHEA-COMP:17339"/>
        <dbReference type="Rhea" id="RHEA-COMP:17340"/>
        <dbReference type="ChEBI" id="CHEBI:33019"/>
        <dbReference type="ChEBI" id="CHEBI:61560"/>
        <dbReference type="ChEBI" id="CHEBI:173112"/>
        <dbReference type="EC" id="2.7.7.7"/>
    </reaction>
</comment>
<reference evidence="11 12" key="1">
    <citation type="submission" date="2021-04" db="EMBL/GenBank/DDBJ databases">
        <authorList>
            <person name="Bliznina A."/>
        </authorList>
    </citation>
    <scope>NUCLEOTIDE SEQUENCE [LARGE SCALE GENOMIC DNA]</scope>
</reference>